<proteinExistence type="predicted"/>
<sequence>FSQHHPSNWVDAEDDDDEDDADEDEQCIQATPPYYDEQ</sequence>
<protein>
    <submittedName>
        <fullName evidence="2">Uncharacterized protein</fullName>
    </submittedName>
</protein>
<evidence type="ECO:0000313" key="3">
    <source>
        <dbReference type="Proteomes" id="UP000265520"/>
    </source>
</evidence>
<accession>A0A392W6Q1</accession>
<feature type="compositionally biased region" description="Acidic residues" evidence="1">
    <location>
        <begin position="11"/>
        <end position="24"/>
    </location>
</feature>
<reference evidence="2 3" key="1">
    <citation type="journal article" date="2018" name="Front. Plant Sci.">
        <title>Red Clover (Trifolium pratense) and Zigzag Clover (T. medium) - A Picture of Genomic Similarities and Differences.</title>
        <authorList>
            <person name="Dluhosova J."/>
            <person name="Istvanek J."/>
            <person name="Nedelnik J."/>
            <person name="Repkova J."/>
        </authorList>
    </citation>
    <scope>NUCLEOTIDE SEQUENCE [LARGE SCALE GENOMIC DNA]</scope>
    <source>
        <strain evidence="3">cv. 10/8</strain>
        <tissue evidence="2">Leaf</tissue>
    </source>
</reference>
<feature type="region of interest" description="Disordered" evidence="1">
    <location>
        <begin position="1"/>
        <end position="24"/>
    </location>
</feature>
<comment type="caution">
    <text evidence="2">The sequence shown here is derived from an EMBL/GenBank/DDBJ whole genome shotgun (WGS) entry which is preliminary data.</text>
</comment>
<evidence type="ECO:0000313" key="2">
    <source>
        <dbReference type="EMBL" id="MCI95439.1"/>
    </source>
</evidence>
<organism evidence="2 3">
    <name type="scientific">Trifolium medium</name>
    <dbReference type="NCBI Taxonomy" id="97028"/>
    <lineage>
        <taxon>Eukaryota</taxon>
        <taxon>Viridiplantae</taxon>
        <taxon>Streptophyta</taxon>
        <taxon>Embryophyta</taxon>
        <taxon>Tracheophyta</taxon>
        <taxon>Spermatophyta</taxon>
        <taxon>Magnoliopsida</taxon>
        <taxon>eudicotyledons</taxon>
        <taxon>Gunneridae</taxon>
        <taxon>Pentapetalae</taxon>
        <taxon>rosids</taxon>
        <taxon>fabids</taxon>
        <taxon>Fabales</taxon>
        <taxon>Fabaceae</taxon>
        <taxon>Papilionoideae</taxon>
        <taxon>50 kb inversion clade</taxon>
        <taxon>NPAAA clade</taxon>
        <taxon>Hologalegina</taxon>
        <taxon>IRL clade</taxon>
        <taxon>Trifolieae</taxon>
        <taxon>Trifolium</taxon>
    </lineage>
</organism>
<keyword evidence="3" id="KW-1185">Reference proteome</keyword>
<name>A0A392W6Q1_9FABA</name>
<dbReference type="AlphaFoldDB" id="A0A392W6Q1"/>
<feature type="non-terminal residue" evidence="2">
    <location>
        <position position="1"/>
    </location>
</feature>
<evidence type="ECO:0000256" key="1">
    <source>
        <dbReference type="SAM" id="MobiDB-lite"/>
    </source>
</evidence>
<dbReference type="EMBL" id="LXQA011386858">
    <property type="protein sequence ID" value="MCI95439.1"/>
    <property type="molecule type" value="Genomic_DNA"/>
</dbReference>
<dbReference type="Proteomes" id="UP000265520">
    <property type="component" value="Unassembled WGS sequence"/>
</dbReference>